<reference evidence="1 2" key="1">
    <citation type="submission" date="2015-06" db="EMBL/GenBank/DDBJ databases">
        <title>Genome sequence of Mycobacterium conceptionense strain MLE.</title>
        <authorList>
            <person name="Greninger A.L."/>
            <person name="Cunningham G."/>
            <person name="Chiu C.Y."/>
            <person name="Miller S."/>
        </authorList>
    </citation>
    <scope>NUCLEOTIDE SEQUENCE [LARGE SCALE GENOMIC DNA]</scope>
    <source>
        <strain evidence="1 2">MLE</strain>
    </source>
</reference>
<gene>
    <name evidence="1" type="ORF">ACT17_11685</name>
</gene>
<proteinExistence type="predicted"/>
<dbReference type="Proteomes" id="UP000037594">
    <property type="component" value="Unassembled WGS sequence"/>
</dbReference>
<dbReference type="EMBL" id="LFOD01000008">
    <property type="protein sequence ID" value="KMV18292.1"/>
    <property type="molecule type" value="Genomic_DNA"/>
</dbReference>
<organism evidence="1 2">
    <name type="scientific">Mycolicibacterium conceptionense</name>
    <dbReference type="NCBI Taxonomy" id="451644"/>
    <lineage>
        <taxon>Bacteria</taxon>
        <taxon>Bacillati</taxon>
        <taxon>Actinomycetota</taxon>
        <taxon>Actinomycetes</taxon>
        <taxon>Mycobacteriales</taxon>
        <taxon>Mycobacteriaceae</taxon>
        <taxon>Mycolicibacterium</taxon>
    </lineage>
</organism>
<accession>A0A0J8UBA7</accession>
<dbReference type="RefSeq" id="WP_048895732.1">
    <property type="nucleotide sequence ID" value="NZ_LFOD01000008.1"/>
</dbReference>
<evidence type="ECO:0000313" key="2">
    <source>
        <dbReference type="Proteomes" id="UP000037594"/>
    </source>
</evidence>
<comment type="caution">
    <text evidence="1">The sequence shown here is derived from an EMBL/GenBank/DDBJ whole genome shotgun (WGS) entry which is preliminary data.</text>
</comment>
<sequence length="161" mass="18010">MTSKERNLERASVKLGYNNDRDPKRVYFTTDRDLARGWAVRAVLGGGSLYRVRPVPPSSLQPDADFRGVAFSARRAEVLEVAEEVIDMSEDDAERACALKYVTWIDGTPTYDHDGYFQPPPSRRHQGKTAADYRDLGKWLKFAEVGGKILYVSSAGLAELP</sequence>
<protein>
    <submittedName>
        <fullName evidence="1">Uncharacterized protein</fullName>
    </submittedName>
</protein>
<evidence type="ECO:0000313" key="1">
    <source>
        <dbReference type="EMBL" id="KMV18292.1"/>
    </source>
</evidence>
<name>A0A0J8UBA7_9MYCO</name>
<dbReference type="PATRIC" id="fig|451644.5.peg.2413"/>
<dbReference type="AlphaFoldDB" id="A0A0J8UBA7"/>